<sequence length="144" mass="15465">MEKGGEMPVDPSCCFRLTVGQCQSSLSVWRARYDGGEVKRGRASRGDKNFGKWSRVCMIFVAGRAVSHWSSGRIRPVAMTRPSRKSKLEEGQTGSVDCSNEGGCTRQRTTMPDVVAEPAKCGMTCVVLAAHNAVALLLGTGLIA</sequence>
<protein>
    <submittedName>
        <fullName evidence="1">Uncharacterized protein</fullName>
    </submittedName>
</protein>
<reference evidence="1 2" key="1">
    <citation type="journal article" date="2019" name="Appl. Microbiol. Biotechnol.">
        <title>Genome sequence of Isaria javanica and comparative genome analysis insights into family S53 peptidase evolution in fungal entomopathogens.</title>
        <authorList>
            <person name="Lin R."/>
            <person name="Zhang X."/>
            <person name="Xin B."/>
            <person name="Zou M."/>
            <person name="Gao Y."/>
            <person name="Qin F."/>
            <person name="Hu Q."/>
            <person name="Xie B."/>
            <person name="Cheng X."/>
        </authorList>
    </citation>
    <scope>NUCLEOTIDE SEQUENCE [LARGE SCALE GENOMIC DNA]</scope>
    <source>
        <strain evidence="1 2">IJ1G</strain>
    </source>
</reference>
<name>A0A545VCW0_9HYPO</name>
<dbReference type="Proteomes" id="UP000315783">
    <property type="component" value="Unassembled WGS sequence"/>
</dbReference>
<gene>
    <name evidence="1" type="ORF">IF1G_01765</name>
</gene>
<organism evidence="1 2">
    <name type="scientific">Cordyceps javanica</name>
    <dbReference type="NCBI Taxonomy" id="43265"/>
    <lineage>
        <taxon>Eukaryota</taxon>
        <taxon>Fungi</taxon>
        <taxon>Dikarya</taxon>
        <taxon>Ascomycota</taxon>
        <taxon>Pezizomycotina</taxon>
        <taxon>Sordariomycetes</taxon>
        <taxon>Hypocreomycetidae</taxon>
        <taxon>Hypocreales</taxon>
        <taxon>Cordycipitaceae</taxon>
        <taxon>Cordyceps</taxon>
    </lineage>
</organism>
<evidence type="ECO:0000313" key="2">
    <source>
        <dbReference type="Proteomes" id="UP000315783"/>
    </source>
</evidence>
<proteinExistence type="predicted"/>
<accession>A0A545VCW0</accession>
<evidence type="ECO:0000313" key="1">
    <source>
        <dbReference type="EMBL" id="TQV99550.1"/>
    </source>
</evidence>
<dbReference type="AlphaFoldDB" id="A0A545VCW0"/>
<comment type="caution">
    <text evidence="1">The sequence shown here is derived from an EMBL/GenBank/DDBJ whole genome shotgun (WGS) entry which is preliminary data.</text>
</comment>
<dbReference type="EMBL" id="SPUK01000002">
    <property type="protein sequence ID" value="TQV99550.1"/>
    <property type="molecule type" value="Genomic_DNA"/>
</dbReference>
<keyword evidence="2" id="KW-1185">Reference proteome</keyword>